<accession>A0ABZ0IWS3</accession>
<keyword evidence="2" id="KW-1185">Reference proteome</keyword>
<organism evidence="1 2">
    <name type="scientific">Imperialibacter roseus</name>
    <dbReference type="NCBI Taxonomy" id="1324217"/>
    <lineage>
        <taxon>Bacteria</taxon>
        <taxon>Pseudomonadati</taxon>
        <taxon>Bacteroidota</taxon>
        <taxon>Cytophagia</taxon>
        <taxon>Cytophagales</taxon>
        <taxon>Flammeovirgaceae</taxon>
        <taxon>Imperialibacter</taxon>
    </lineage>
</organism>
<evidence type="ECO:0000313" key="1">
    <source>
        <dbReference type="EMBL" id="WOK08121.1"/>
    </source>
</evidence>
<dbReference type="Gene3D" id="3.40.50.1820">
    <property type="entry name" value="alpha/beta hydrolase"/>
    <property type="match status" value="1"/>
</dbReference>
<sequence length="284" mass="31548">MNATPHQLTASDGYQLSAALFKASTPSKALVVIASATGVPKPYYSKYAAYLAETGLFDALTFDYRGIGESLEGKITDCKAKMSDWGRLDLQAALSWGFGNYEKVFVIGHSVAGQVLPLAELSSRISAIWFIGSQCAANRLWDGMQRLLVDIFWKVSLPLTTKLLGYMPGIAVGGGPPLPKHVALEWRSWGLHPQGIWKDDKAVKAKFEALTMPIHFVGVHDDHMMAPPRAVKFLQAQYSNAQTTHEQLNPSDFGLKEIGHFGFFRSRFNDKLWHLPADFFRPYL</sequence>
<name>A0ABZ0IWS3_9BACT</name>
<dbReference type="EMBL" id="CP136051">
    <property type="protein sequence ID" value="WOK08121.1"/>
    <property type="molecule type" value="Genomic_DNA"/>
</dbReference>
<dbReference type="InterPro" id="IPR029058">
    <property type="entry name" value="AB_hydrolase_fold"/>
</dbReference>
<dbReference type="Proteomes" id="UP001302349">
    <property type="component" value="Chromosome"/>
</dbReference>
<gene>
    <name evidence="1" type="ORF">RT717_05670</name>
</gene>
<reference evidence="1 2" key="1">
    <citation type="journal article" date="2023" name="Microbiol. Resour. Announc.">
        <title>Complete Genome Sequence of Imperialibacter roseus strain P4T.</title>
        <authorList>
            <person name="Tizabi D.R."/>
            <person name="Bachvaroff T."/>
            <person name="Hill R.T."/>
        </authorList>
    </citation>
    <scope>NUCLEOTIDE SEQUENCE [LARGE SCALE GENOMIC DNA]</scope>
    <source>
        <strain evidence="1 2">P4T</strain>
    </source>
</reference>
<dbReference type="SUPFAM" id="SSF53474">
    <property type="entry name" value="alpha/beta-Hydrolases"/>
    <property type="match status" value="1"/>
</dbReference>
<dbReference type="PIRSF" id="PIRSF037442">
    <property type="entry name" value="UCP037442_abhydr"/>
    <property type="match status" value="1"/>
</dbReference>
<proteinExistence type="predicted"/>
<protein>
    <recommendedName>
        <fullName evidence="3">Alpha/beta hydrolase</fullName>
    </recommendedName>
</protein>
<evidence type="ECO:0000313" key="2">
    <source>
        <dbReference type="Proteomes" id="UP001302349"/>
    </source>
</evidence>
<evidence type="ECO:0008006" key="3">
    <source>
        <dbReference type="Google" id="ProtNLM"/>
    </source>
</evidence>
<dbReference type="InterPro" id="IPR017208">
    <property type="entry name" value="UCP037442_abhydr"/>
</dbReference>
<dbReference type="RefSeq" id="WP_317490767.1">
    <property type="nucleotide sequence ID" value="NZ_CP136051.1"/>
</dbReference>